<dbReference type="AlphaFoldDB" id="A0AB34IQB9"/>
<dbReference type="InterPro" id="IPR004263">
    <property type="entry name" value="Exostosin"/>
</dbReference>
<accession>A0AB34IQB9</accession>
<dbReference type="EMBL" id="JBGBPQ010000019">
    <property type="protein sequence ID" value="KAL1504661.1"/>
    <property type="molecule type" value="Genomic_DNA"/>
</dbReference>
<gene>
    <name evidence="3" type="ORF">AB1Y20_008441</name>
</gene>
<dbReference type="PANTHER" id="PTHR11062:SF281">
    <property type="entry name" value="EXOSTOSIN-LIKE 2"/>
    <property type="match status" value="1"/>
</dbReference>
<evidence type="ECO:0000313" key="3">
    <source>
        <dbReference type="EMBL" id="KAL1504661.1"/>
    </source>
</evidence>
<evidence type="ECO:0000256" key="1">
    <source>
        <dbReference type="ARBA" id="ARBA00010271"/>
    </source>
</evidence>
<name>A0AB34IQB9_PRYPA</name>
<keyword evidence="4" id="KW-1185">Reference proteome</keyword>
<evidence type="ECO:0000259" key="2">
    <source>
        <dbReference type="Pfam" id="PF03016"/>
    </source>
</evidence>
<dbReference type="PANTHER" id="PTHR11062">
    <property type="entry name" value="EXOSTOSIN HEPARAN SULFATE GLYCOSYLTRANSFERASE -RELATED"/>
    <property type="match status" value="1"/>
</dbReference>
<dbReference type="InterPro" id="IPR040911">
    <property type="entry name" value="Exostosin_GT47"/>
</dbReference>
<feature type="domain" description="Exostosin GT47" evidence="2">
    <location>
        <begin position="31"/>
        <end position="297"/>
    </location>
</feature>
<evidence type="ECO:0000313" key="4">
    <source>
        <dbReference type="Proteomes" id="UP001515480"/>
    </source>
</evidence>
<comment type="similarity">
    <text evidence="1">Belongs to the glycosyltransferase 47 family.</text>
</comment>
<comment type="caution">
    <text evidence="3">The sequence shown here is derived from an EMBL/GenBank/DDBJ whole genome shotgun (WGS) entry which is preliminary data.</text>
</comment>
<sequence length="370" mass="40832">MYEGAAFPSPEALMACRGLARLKPLEEPMAQFYAELGLHRLLSHHPWRVRDPSEATLFYVPVLPHLDQDAGRCNGTGHKARMMQVASALQASPAWQRRNGTDHVWACTCVMMRSMLTNSLWELLRTAVHAVHSVPRGKASPSACQLTIPYFNPTFASISPSARMPGLVRSTLAHFRGRVMNRVRSVLVKRYQGVRGFLVQAAHPSTAARCNLNKCNRKAMAKVGFFPERHFAEMTTSTFCLVPVGDSPPSSRLYLAVAAGCIPVFISDGFKGAFSPIVPWDTFSLRIPEKNLLDPGFNLTDKLISVATDHATLFQLQHSLREHAADVLYEVSGSRLADHFLQSAYMAVSQVCSPWANSNATLGISWDRGA</sequence>
<proteinExistence type="inferred from homology"/>
<protein>
    <recommendedName>
        <fullName evidence="2">Exostosin GT47 domain-containing protein</fullName>
    </recommendedName>
</protein>
<organism evidence="3 4">
    <name type="scientific">Prymnesium parvum</name>
    <name type="common">Toxic golden alga</name>
    <dbReference type="NCBI Taxonomy" id="97485"/>
    <lineage>
        <taxon>Eukaryota</taxon>
        <taxon>Haptista</taxon>
        <taxon>Haptophyta</taxon>
        <taxon>Prymnesiophyceae</taxon>
        <taxon>Prymnesiales</taxon>
        <taxon>Prymnesiaceae</taxon>
        <taxon>Prymnesium</taxon>
    </lineage>
</organism>
<reference evidence="3 4" key="1">
    <citation type="journal article" date="2024" name="Science">
        <title>Giant polyketide synthase enzymes in the biosynthesis of giant marine polyether toxins.</title>
        <authorList>
            <person name="Fallon T.R."/>
            <person name="Shende V.V."/>
            <person name="Wierzbicki I.H."/>
            <person name="Pendleton A.L."/>
            <person name="Watervoot N.F."/>
            <person name="Auber R.P."/>
            <person name="Gonzalez D.J."/>
            <person name="Wisecaver J.H."/>
            <person name="Moore B.S."/>
        </authorList>
    </citation>
    <scope>NUCLEOTIDE SEQUENCE [LARGE SCALE GENOMIC DNA]</scope>
    <source>
        <strain evidence="3 4">12B1</strain>
    </source>
</reference>
<dbReference type="Proteomes" id="UP001515480">
    <property type="component" value="Unassembled WGS sequence"/>
</dbReference>
<dbReference type="GO" id="GO:0016757">
    <property type="term" value="F:glycosyltransferase activity"/>
    <property type="evidence" value="ECO:0007669"/>
    <property type="project" value="InterPro"/>
</dbReference>
<dbReference type="Pfam" id="PF03016">
    <property type="entry name" value="Exostosin_GT47"/>
    <property type="match status" value="1"/>
</dbReference>